<keyword evidence="8" id="KW-1185">Reference proteome</keyword>
<evidence type="ECO:0000313" key="8">
    <source>
        <dbReference type="Proteomes" id="UP000678317"/>
    </source>
</evidence>
<dbReference type="PANTHER" id="PTHR42701:SF1">
    <property type="entry name" value="IMIDAZOLE GLYCEROL PHOSPHATE SYNTHASE SUBUNIT HISH"/>
    <property type="match status" value="1"/>
</dbReference>
<dbReference type="SUPFAM" id="SSF52317">
    <property type="entry name" value="Class I glutamine amidotransferase-like"/>
    <property type="match status" value="1"/>
</dbReference>
<dbReference type="InterPro" id="IPR010139">
    <property type="entry name" value="Imidazole-glycPsynth_HisH"/>
</dbReference>
<comment type="caution">
    <text evidence="7">The sequence shown here is derived from an EMBL/GenBank/DDBJ whole genome shotgun (WGS) entry which is preliminary data.</text>
</comment>
<dbReference type="InterPro" id="IPR029062">
    <property type="entry name" value="Class_I_gatase-like"/>
</dbReference>
<name>A0ABS3SEX0_9CELL</name>
<dbReference type="EMBL" id="JAGFBM010000003">
    <property type="protein sequence ID" value="MBO3084297.1"/>
    <property type="molecule type" value="Genomic_DNA"/>
</dbReference>
<evidence type="ECO:0000256" key="6">
    <source>
        <dbReference type="ARBA" id="ARBA00032399"/>
    </source>
</evidence>
<reference evidence="7 8" key="1">
    <citation type="submission" date="2021-03" db="EMBL/GenBank/DDBJ databases">
        <title>novel species in genus Cellulomonas.</title>
        <authorList>
            <person name="Zhang G."/>
        </authorList>
    </citation>
    <scope>NUCLEOTIDE SEQUENCE [LARGE SCALE GENOMIC DNA]</scope>
    <source>
        <strain evidence="8">zg-ZUI188</strain>
    </source>
</reference>
<evidence type="ECO:0000256" key="5">
    <source>
        <dbReference type="ARBA" id="ARBA00031411"/>
    </source>
</evidence>
<evidence type="ECO:0000256" key="1">
    <source>
        <dbReference type="ARBA" id="ARBA00016320"/>
    </source>
</evidence>
<organism evidence="7 8">
    <name type="scientific">Cellulomonas fengjieae</name>
    <dbReference type="NCBI Taxonomy" id="2819978"/>
    <lineage>
        <taxon>Bacteria</taxon>
        <taxon>Bacillati</taxon>
        <taxon>Actinomycetota</taxon>
        <taxon>Actinomycetes</taxon>
        <taxon>Micrococcales</taxon>
        <taxon>Cellulomonadaceae</taxon>
        <taxon>Cellulomonas</taxon>
    </lineage>
</organism>
<dbReference type="PANTHER" id="PTHR42701">
    <property type="entry name" value="IMIDAZOLE GLYCEROL PHOSPHATE SYNTHASE SUBUNIT HISH"/>
    <property type="match status" value="1"/>
</dbReference>
<dbReference type="Proteomes" id="UP000678317">
    <property type="component" value="Unassembled WGS sequence"/>
</dbReference>
<dbReference type="PROSITE" id="PS51273">
    <property type="entry name" value="GATASE_TYPE_1"/>
    <property type="match status" value="1"/>
</dbReference>
<evidence type="ECO:0000256" key="3">
    <source>
        <dbReference type="ARBA" id="ARBA00025299"/>
    </source>
</evidence>
<keyword evidence="2" id="KW-0315">Glutamine amidotransferase</keyword>
<proteinExistence type="predicted"/>
<evidence type="ECO:0000313" key="7">
    <source>
        <dbReference type="EMBL" id="MBO3084297.1"/>
    </source>
</evidence>
<accession>A0ABS3SEX0</accession>
<evidence type="ECO:0000256" key="2">
    <source>
        <dbReference type="ARBA" id="ARBA00022962"/>
    </source>
</evidence>
<protein>
    <recommendedName>
        <fullName evidence="1">Imidazole glycerol phosphate synthase subunit HisH</fullName>
    </recommendedName>
    <alternativeName>
        <fullName evidence="4">IGP synthase glutaminase subunit</fullName>
    </alternativeName>
    <alternativeName>
        <fullName evidence="5">IGP synthase subunit HisH</fullName>
    </alternativeName>
    <alternativeName>
        <fullName evidence="6">ImGP synthase subunit HisH</fullName>
    </alternativeName>
</protein>
<evidence type="ECO:0000256" key="4">
    <source>
        <dbReference type="ARBA" id="ARBA00030129"/>
    </source>
</evidence>
<sequence length="230" mass="23663">MTSTSRRYRGPVPAQPLVVVLDHGADDHAPLAEALTHAGARVVVTADKRSALAADGLVIASRATAAGLMPALRALGADQVVDRRLAGGRPVLAVGVGMHVMFAETVQDGTATEGLGEWAGVVDAVAAPQAPATVEVPAGSALFAGLDDARFDVSHPRAARTFPLLDDWPADTRLVVPLVTWSTEGERFVVAVENGPLVALHLDPVSSGAAGAEVLARWVSSLPTVPDLAE</sequence>
<dbReference type="Gene3D" id="3.40.50.880">
    <property type="match status" value="1"/>
</dbReference>
<gene>
    <name evidence="7" type="ORF">J4035_06560</name>
</gene>
<comment type="function">
    <text evidence="3">IGPS catalyzes the conversion of PRFAR and glutamine to IGP, AICAR and glutamate. The HisH subunit catalyzes the hydrolysis of glutamine to glutamate and ammonia as part of the synthesis of IGP and AICAR. The resulting ammonia molecule is channeled to the active site of HisF.</text>
</comment>